<feature type="short sequence motif" description="HXTX 1" evidence="2">
    <location>
        <begin position="43"/>
        <end position="46"/>
    </location>
</feature>
<feature type="active site" description="Proton acceptor" evidence="2">
    <location>
        <position position="138"/>
    </location>
</feature>
<accession>A0A497XCV5</accession>
<dbReference type="InterPro" id="IPR004175">
    <property type="entry name" value="RNA_CPDase"/>
</dbReference>
<sequence>MTPTRRIFFALWPGPEVAGRLHALSADAHAVCGGRRMRRETLHLTLAFLGEVDATRFDLACAIADGVAEKIGTGDALQETPLGNTVLRIDRIAWWKHNHIVWAGCDEVPPVLAALADDLAAELRGGGFVLDSRRFAAHVTLLRNAQCAGEVAPIEAFDWPVREFVLVQSQLDPSGARYEIVRRWPLPGPSARITES</sequence>
<evidence type="ECO:0000259" key="3">
    <source>
        <dbReference type="Pfam" id="PF02834"/>
    </source>
</evidence>
<dbReference type="Proteomes" id="UP000268908">
    <property type="component" value="Unassembled WGS sequence"/>
</dbReference>
<evidence type="ECO:0000256" key="2">
    <source>
        <dbReference type="HAMAP-Rule" id="MF_01940"/>
    </source>
</evidence>
<proteinExistence type="inferred from homology"/>
<dbReference type="OrthoDB" id="7061261at2"/>
<dbReference type="AlphaFoldDB" id="A0A497XCV5"/>
<dbReference type="GO" id="GO:0004113">
    <property type="term" value="F:2',3'-cyclic-nucleotide 3'-phosphodiesterase activity"/>
    <property type="evidence" value="ECO:0007669"/>
    <property type="project" value="InterPro"/>
</dbReference>
<feature type="domain" description="Phosphoesterase HXTX" evidence="3">
    <location>
        <begin position="107"/>
        <end position="178"/>
    </location>
</feature>
<organism evidence="4 5">
    <name type="scientific">Sulfurisoma sediminicola</name>
    <dbReference type="NCBI Taxonomy" id="1381557"/>
    <lineage>
        <taxon>Bacteria</taxon>
        <taxon>Pseudomonadati</taxon>
        <taxon>Pseudomonadota</taxon>
        <taxon>Betaproteobacteria</taxon>
        <taxon>Nitrosomonadales</taxon>
        <taxon>Sterolibacteriaceae</taxon>
        <taxon>Sulfurisoma</taxon>
    </lineage>
</organism>
<dbReference type="HAMAP" id="MF_01940">
    <property type="entry name" value="RNA_CPDase"/>
    <property type="match status" value="1"/>
</dbReference>
<feature type="short sequence motif" description="HXTX 2" evidence="2">
    <location>
        <begin position="138"/>
        <end position="141"/>
    </location>
</feature>
<keyword evidence="5" id="KW-1185">Reference proteome</keyword>
<comment type="catalytic activity">
    <reaction evidence="2">
        <text>a 3'-end 2',3'-cyclophospho-ribonucleotide-RNA + H2O = a 3'-end 2'-phospho-ribonucleotide-RNA + H(+)</text>
        <dbReference type="Rhea" id="RHEA:11828"/>
        <dbReference type="Rhea" id="RHEA-COMP:10464"/>
        <dbReference type="Rhea" id="RHEA-COMP:17353"/>
        <dbReference type="ChEBI" id="CHEBI:15377"/>
        <dbReference type="ChEBI" id="CHEBI:15378"/>
        <dbReference type="ChEBI" id="CHEBI:83064"/>
        <dbReference type="ChEBI" id="CHEBI:173113"/>
        <dbReference type="EC" id="3.1.4.58"/>
    </reaction>
</comment>
<dbReference type="PANTHER" id="PTHR35561:SF1">
    <property type="entry name" value="RNA 2',3'-CYCLIC PHOSPHODIESTERASE"/>
    <property type="match status" value="1"/>
</dbReference>
<name>A0A497XCV5_9PROT</name>
<keyword evidence="4" id="KW-0436">Ligase</keyword>
<feature type="domain" description="Phosphoesterase HXTX" evidence="3">
    <location>
        <begin position="15"/>
        <end position="70"/>
    </location>
</feature>
<dbReference type="GO" id="GO:0016874">
    <property type="term" value="F:ligase activity"/>
    <property type="evidence" value="ECO:0007669"/>
    <property type="project" value="UniProtKB-KW"/>
</dbReference>
<comment type="similarity">
    <text evidence="2">Belongs to the 2H phosphoesterase superfamily. ThpR family.</text>
</comment>
<dbReference type="Pfam" id="PF02834">
    <property type="entry name" value="LigT_PEase"/>
    <property type="match status" value="2"/>
</dbReference>
<dbReference type="RefSeq" id="WP_121241124.1">
    <property type="nucleotide sequence ID" value="NZ_BHVV01000006.1"/>
</dbReference>
<evidence type="ECO:0000256" key="1">
    <source>
        <dbReference type="ARBA" id="ARBA00022801"/>
    </source>
</evidence>
<comment type="caution">
    <text evidence="4">The sequence shown here is derived from an EMBL/GenBank/DDBJ whole genome shotgun (WGS) entry which is preliminary data.</text>
</comment>
<reference evidence="4 5" key="1">
    <citation type="submission" date="2018-10" db="EMBL/GenBank/DDBJ databases">
        <title>Genomic Encyclopedia of Type Strains, Phase IV (KMG-IV): sequencing the most valuable type-strain genomes for metagenomic binning, comparative biology and taxonomic classification.</title>
        <authorList>
            <person name="Goeker M."/>
        </authorList>
    </citation>
    <scope>NUCLEOTIDE SEQUENCE [LARGE SCALE GENOMIC DNA]</scope>
    <source>
        <strain evidence="4 5">DSM 26916</strain>
    </source>
</reference>
<comment type="function">
    <text evidence="2">Hydrolyzes RNA 2',3'-cyclic phosphodiester to an RNA 2'-phosphomonoester.</text>
</comment>
<dbReference type="PANTHER" id="PTHR35561">
    <property type="entry name" value="RNA 2',3'-CYCLIC PHOSPHODIESTERASE"/>
    <property type="match status" value="1"/>
</dbReference>
<gene>
    <name evidence="4" type="ORF">DFR35_1450</name>
</gene>
<dbReference type="InterPro" id="IPR009097">
    <property type="entry name" value="Cyclic_Pdiesterase"/>
</dbReference>
<feature type="active site" description="Proton donor" evidence="2">
    <location>
        <position position="43"/>
    </location>
</feature>
<dbReference type="EC" id="3.1.4.58" evidence="2"/>
<evidence type="ECO:0000313" key="5">
    <source>
        <dbReference type="Proteomes" id="UP000268908"/>
    </source>
</evidence>
<dbReference type="NCBIfam" id="TIGR02258">
    <property type="entry name" value="2_5_ligase"/>
    <property type="match status" value="1"/>
</dbReference>
<protein>
    <recommendedName>
        <fullName evidence="2">RNA 2',3'-cyclic phosphodiesterase</fullName>
        <shortName evidence="2">RNA 2',3'-CPDase</shortName>
        <ecNumber evidence="2">3.1.4.58</ecNumber>
    </recommendedName>
</protein>
<dbReference type="SUPFAM" id="SSF55144">
    <property type="entry name" value="LigT-like"/>
    <property type="match status" value="1"/>
</dbReference>
<evidence type="ECO:0000313" key="4">
    <source>
        <dbReference type="EMBL" id="RLJ64802.1"/>
    </source>
</evidence>
<dbReference type="GO" id="GO:0008664">
    <property type="term" value="F:RNA 2',3'-cyclic 3'-phosphodiesterase activity"/>
    <property type="evidence" value="ECO:0007669"/>
    <property type="project" value="UniProtKB-EC"/>
</dbReference>
<keyword evidence="1 2" id="KW-0378">Hydrolase</keyword>
<dbReference type="InterPro" id="IPR014051">
    <property type="entry name" value="Phosphoesterase_HXTX"/>
</dbReference>
<dbReference type="EMBL" id="RCCI01000005">
    <property type="protein sequence ID" value="RLJ64802.1"/>
    <property type="molecule type" value="Genomic_DNA"/>
</dbReference>
<dbReference type="Gene3D" id="3.90.1140.10">
    <property type="entry name" value="Cyclic phosphodiesterase"/>
    <property type="match status" value="1"/>
</dbReference>